<name>A0ABS5UAV3_9BACT</name>
<comment type="similarity">
    <text evidence="2">Belongs to the MscS (TC 1.A.23) family.</text>
</comment>
<comment type="subcellular location">
    <subcellularLocation>
        <location evidence="1">Cell membrane</location>
        <topology evidence="1">Multi-pass membrane protein</topology>
    </subcellularLocation>
</comment>
<dbReference type="Pfam" id="PF00924">
    <property type="entry name" value="MS_channel_2nd"/>
    <property type="match status" value="1"/>
</dbReference>
<evidence type="ECO:0000259" key="8">
    <source>
        <dbReference type="Pfam" id="PF00924"/>
    </source>
</evidence>
<dbReference type="InterPro" id="IPR006685">
    <property type="entry name" value="MscS_channel_2nd"/>
</dbReference>
<dbReference type="Gene3D" id="2.30.30.60">
    <property type="match status" value="1"/>
</dbReference>
<dbReference type="Gene3D" id="3.30.70.100">
    <property type="match status" value="1"/>
</dbReference>
<feature type="transmembrane region" description="Helical" evidence="7">
    <location>
        <begin position="52"/>
        <end position="69"/>
    </location>
</feature>
<organism evidence="11 12">
    <name type="scientific">Pelotalea chapellei</name>
    <dbReference type="NCBI Taxonomy" id="44671"/>
    <lineage>
        <taxon>Bacteria</taxon>
        <taxon>Pseudomonadati</taxon>
        <taxon>Thermodesulfobacteriota</taxon>
        <taxon>Desulfuromonadia</taxon>
        <taxon>Geobacterales</taxon>
        <taxon>Geobacteraceae</taxon>
        <taxon>Pelotalea</taxon>
    </lineage>
</organism>
<dbReference type="InterPro" id="IPR049278">
    <property type="entry name" value="MS_channel_C"/>
</dbReference>
<comment type="caution">
    <text evidence="11">The sequence shown here is derived from an EMBL/GenBank/DDBJ whole genome shotgun (WGS) entry which is preliminary data.</text>
</comment>
<keyword evidence="5 7" id="KW-1133">Transmembrane helix</keyword>
<dbReference type="SUPFAM" id="SSF82861">
    <property type="entry name" value="Mechanosensitive channel protein MscS (YggB), transmembrane region"/>
    <property type="match status" value="1"/>
</dbReference>
<evidence type="ECO:0000313" key="12">
    <source>
        <dbReference type="Proteomes" id="UP000784128"/>
    </source>
</evidence>
<evidence type="ECO:0000256" key="5">
    <source>
        <dbReference type="ARBA" id="ARBA00022989"/>
    </source>
</evidence>
<accession>A0ABS5UAV3</accession>
<dbReference type="InterPro" id="IPR010920">
    <property type="entry name" value="LSM_dom_sf"/>
</dbReference>
<feature type="domain" description="Mechanosensitive ion channel transmembrane helices 2/3" evidence="10">
    <location>
        <begin position="134"/>
        <end position="172"/>
    </location>
</feature>
<feature type="transmembrane region" description="Helical" evidence="7">
    <location>
        <begin position="128"/>
        <end position="147"/>
    </location>
</feature>
<dbReference type="PANTHER" id="PTHR30221:SF1">
    <property type="entry name" value="SMALL-CONDUCTANCE MECHANOSENSITIVE CHANNEL"/>
    <property type="match status" value="1"/>
</dbReference>
<dbReference type="PANTHER" id="PTHR30221">
    <property type="entry name" value="SMALL-CONDUCTANCE MECHANOSENSITIVE CHANNEL"/>
    <property type="match status" value="1"/>
</dbReference>
<dbReference type="Pfam" id="PF21082">
    <property type="entry name" value="MS_channel_3rd"/>
    <property type="match status" value="1"/>
</dbReference>
<feature type="domain" description="Mechanosensitive ion channel MscS" evidence="8">
    <location>
        <begin position="173"/>
        <end position="240"/>
    </location>
</feature>
<protein>
    <submittedName>
        <fullName evidence="11">Mechanosensitive ion channel family protein</fullName>
    </submittedName>
</protein>
<evidence type="ECO:0000256" key="2">
    <source>
        <dbReference type="ARBA" id="ARBA00008017"/>
    </source>
</evidence>
<sequence>MLLWAKEILGALLILAFFYMLAQLAALALGKWGKRLASFTSTDLDDRILQRIIPHVSRLLITLGFYLAAQSLPLPGKAVPVVSGIIFIVLVVIVFNLAYHILDELLKWYLAGKQSADNALLSRQMVPIVEKIATLFMMGIALITILTHFNYDVFSLVTALGIGSLAIGMAAKDTLAHMISGFTLMLDRPFHIGDRIKLSNGTVGDVIDIGLRSTKIQGLDATLLIIPNADLCNSTVINMVRPSSVTQGRISVGVGYGSNIEQVKNLLVELAREDAETIEEPGPLAQFTSFGESALNVVLLFWVSDPNRIGAVTDRLNCAILNRFRESQIEIPFPVRTVIMEKELPCPTE</sequence>
<dbReference type="InterPro" id="IPR011014">
    <property type="entry name" value="MscS_channel_TM-2"/>
</dbReference>
<keyword evidence="4 7" id="KW-0812">Transmembrane</keyword>
<feature type="transmembrane region" description="Helical" evidence="7">
    <location>
        <begin position="12"/>
        <end position="32"/>
    </location>
</feature>
<evidence type="ECO:0000256" key="1">
    <source>
        <dbReference type="ARBA" id="ARBA00004651"/>
    </source>
</evidence>
<gene>
    <name evidence="11" type="ORF">KJB30_13505</name>
</gene>
<evidence type="ECO:0000256" key="4">
    <source>
        <dbReference type="ARBA" id="ARBA00022692"/>
    </source>
</evidence>
<evidence type="ECO:0000313" key="11">
    <source>
        <dbReference type="EMBL" id="MBT1072806.1"/>
    </source>
</evidence>
<dbReference type="Gene3D" id="1.10.287.1260">
    <property type="match status" value="1"/>
</dbReference>
<dbReference type="Proteomes" id="UP000784128">
    <property type="component" value="Unassembled WGS sequence"/>
</dbReference>
<evidence type="ECO:0000256" key="3">
    <source>
        <dbReference type="ARBA" id="ARBA00022475"/>
    </source>
</evidence>
<feature type="domain" description="Mechanosensitive ion channel MscS C-terminal" evidence="9">
    <location>
        <begin position="250"/>
        <end position="331"/>
    </location>
</feature>
<dbReference type="EMBL" id="JAHDYS010000013">
    <property type="protein sequence ID" value="MBT1072806.1"/>
    <property type="molecule type" value="Genomic_DNA"/>
</dbReference>
<proteinExistence type="inferred from homology"/>
<dbReference type="SUPFAM" id="SSF50182">
    <property type="entry name" value="Sm-like ribonucleoproteins"/>
    <property type="match status" value="1"/>
</dbReference>
<keyword evidence="12" id="KW-1185">Reference proteome</keyword>
<dbReference type="InterPro" id="IPR045275">
    <property type="entry name" value="MscS_archaea/bacteria_type"/>
</dbReference>
<evidence type="ECO:0000256" key="7">
    <source>
        <dbReference type="SAM" id="Phobius"/>
    </source>
</evidence>
<feature type="transmembrane region" description="Helical" evidence="7">
    <location>
        <begin position="153"/>
        <end position="171"/>
    </location>
</feature>
<keyword evidence="6 7" id="KW-0472">Membrane</keyword>
<dbReference type="InterPro" id="IPR023408">
    <property type="entry name" value="MscS_beta-dom_sf"/>
</dbReference>
<dbReference type="Pfam" id="PF21088">
    <property type="entry name" value="MS_channel_1st"/>
    <property type="match status" value="1"/>
</dbReference>
<evidence type="ECO:0000259" key="9">
    <source>
        <dbReference type="Pfam" id="PF21082"/>
    </source>
</evidence>
<reference evidence="11 12" key="1">
    <citation type="submission" date="2021-05" db="EMBL/GenBank/DDBJ databases">
        <title>The draft genome of Geobacter chapellei DSM 13688.</title>
        <authorList>
            <person name="Xu Z."/>
            <person name="Masuda Y."/>
            <person name="Itoh H."/>
            <person name="Senoo K."/>
        </authorList>
    </citation>
    <scope>NUCLEOTIDE SEQUENCE [LARGE SCALE GENOMIC DNA]</scope>
    <source>
        <strain evidence="11 12">DSM 13688</strain>
    </source>
</reference>
<dbReference type="SUPFAM" id="SSF82689">
    <property type="entry name" value="Mechanosensitive channel protein MscS (YggB), C-terminal domain"/>
    <property type="match status" value="1"/>
</dbReference>
<dbReference type="InterPro" id="IPR049142">
    <property type="entry name" value="MS_channel_1st"/>
</dbReference>
<feature type="transmembrane region" description="Helical" evidence="7">
    <location>
        <begin position="81"/>
        <end position="102"/>
    </location>
</feature>
<evidence type="ECO:0000256" key="6">
    <source>
        <dbReference type="ARBA" id="ARBA00023136"/>
    </source>
</evidence>
<keyword evidence="3" id="KW-1003">Cell membrane</keyword>
<evidence type="ECO:0000259" key="10">
    <source>
        <dbReference type="Pfam" id="PF21088"/>
    </source>
</evidence>
<dbReference type="InterPro" id="IPR011066">
    <property type="entry name" value="MscS_channel_C_sf"/>
</dbReference>